<evidence type="ECO:0008006" key="3">
    <source>
        <dbReference type="Google" id="ProtNLM"/>
    </source>
</evidence>
<dbReference type="AlphaFoldDB" id="A0A381VPL2"/>
<organism evidence="2">
    <name type="scientific">marine metagenome</name>
    <dbReference type="NCBI Taxonomy" id="408172"/>
    <lineage>
        <taxon>unclassified sequences</taxon>
        <taxon>metagenomes</taxon>
        <taxon>ecological metagenomes</taxon>
    </lineage>
</organism>
<keyword evidence="1" id="KW-0472">Membrane</keyword>
<keyword evidence="1" id="KW-0812">Transmembrane</keyword>
<gene>
    <name evidence="2" type="ORF">METZ01_LOCUS94562</name>
</gene>
<protein>
    <recommendedName>
        <fullName evidence="3">Cardiolipin synthase N-terminal domain-containing protein</fullName>
    </recommendedName>
</protein>
<proteinExistence type="predicted"/>
<name>A0A381VPL2_9ZZZZ</name>
<evidence type="ECO:0000256" key="1">
    <source>
        <dbReference type="SAM" id="Phobius"/>
    </source>
</evidence>
<sequence length="65" mass="7609">MILVLVLSFFVISYFMGMLVHSAWMYEDKGSVKKDSRTGWILCMIAGTGITGWMFYYGYYVNFLR</sequence>
<evidence type="ECO:0000313" key="2">
    <source>
        <dbReference type="EMBL" id="SVA41708.1"/>
    </source>
</evidence>
<reference evidence="2" key="1">
    <citation type="submission" date="2018-05" db="EMBL/GenBank/DDBJ databases">
        <authorList>
            <person name="Lanie J.A."/>
            <person name="Ng W.-L."/>
            <person name="Kazmierczak K.M."/>
            <person name="Andrzejewski T.M."/>
            <person name="Davidsen T.M."/>
            <person name="Wayne K.J."/>
            <person name="Tettelin H."/>
            <person name="Glass J.I."/>
            <person name="Rusch D."/>
            <person name="Podicherti R."/>
            <person name="Tsui H.-C.T."/>
            <person name="Winkler M.E."/>
        </authorList>
    </citation>
    <scope>NUCLEOTIDE SEQUENCE</scope>
</reference>
<keyword evidence="1" id="KW-1133">Transmembrane helix</keyword>
<feature type="transmembrane region" description="Helical" evidence="1">
    <location>
        <begin position="38"/>
        <end position="59"/>
    </location>
</feature>
<dbReference type="EMBL" id="UINC01009294">
    <property type="protein sequence ID" value="SVA41708.1"/>
    <property type="molecule type" value="Genomic_DNA"/>
</dbReference>
<accession>A0A381VPL2</accession>
<feature type="transmembrane region" description="Helical" evidence="1">
    <location>
        <begin position="6"/>
        <end position="26"/>
    </location>
</feature>